<dbReference type="Gene3D" id="2.60.120.620">
    <property type="entry name" value="q2cbj1_9rhob like domain"/>
    <property type="match status" value="1"/>
</dbReference>
<dbReference type="GO" id="GO:0005506">
    <property type="term" value="F:iron ion binding"/>
    <property type="evidence" value="ECO:0007669"/>
    <property type="project" value="InterPro"/>
</dbReference>
<feature type="domain" description="Prolyl 4-hydroxylase alpha subunit" evidence="7">
    <location>
        <begin position="46"/>
        <end position="265"/>
    </location>
</feature>
<gene>
    <name evidence="8" type="ORF">MBM_00680</name>
</gene>
<dbReference type="OrthoDB" id="69177at2759"/>
<evidence type="ECO:0000256" key="6">
    <source>
        <dbReference type="SAM" id="MobiDB-lite"/>
    </source>
</evidence>
<feature type="region of interest" description="Disordered" evidence="6">
    <location>
        <begin position="1"/>
        <end position="22"/>
    </location>
</feature>
<keyword evidence="5" id="KW-0408">Iron</keyword>
<evidence type="ECO:0000256" key="5">
    <source>
        <dbReference type="ARBA" id="ARBA00023004"/>
    </source>
</evidence>
<evidence type="ECO:0000256" key="3">
    <source>
        <dbReference type="ARBA" id="ARBA00022964"/>
    </source>
</evidence>
<dbReference type="PANTHER" id="PTHR10869:SF236">
    <property type="entry name" value="PROLYL 4-HYDROXYLASE ALPHA SUBUNIT DOMAIN-CONTAINING PROTEIN"/>
    <property type="match status" value="1"/>
</dbReference>
<evidence type="ECO:0000313" key="8">
    <source>
        <dbReference type="EMBL" id="EKD21567.1"/>
    </source>
</evidence>
<dbReference type="AlphaFoldDB" id="K1X982"/>
<comment type="cofactor">
    <cofactor evidence="1">
        <name>L-ascorbate</name>
        <dbReference type="ChEBI" id="CHEBI:38290"/>
    </cofactor>
</comment>
<dbReference type="Pfam" id="PF13640">
    <property type="entry name" value="2OG-FeII_Oxy_3"/>
    <property type="match status" value="1"/>
</dbReference>
<keyword evidence="4" id="KW-0560">Oxidoreductase</keyword>
<evidence type="ECO:0000256" key="4">
    <source>
        <dbReference type="ARBA" id="ARBA00023002"/>
    </source>
</evidence>
<dbReference type="SMART" id="SM00702">
    <property type="entry name" value="P4Hc"/>
    <property type="match status" value="1"/>
</dbReference>
<dbReference type="HOGENOM" id="CLU_532171_0_0_1"/>
<evidence type="ECO:0000313" key="9">
    <source>
        <dbReference type="Proteomes" id="UP000006753"/>
    </source>
</evidence>
<dbReference type="FunFam" id="2.60.120.620:FF:000021">
    <property type="entry name" value="WGS project CABT00000000 data, contig 2.8"/>
    <property type="match status" value="1"/>
</dbReference>
<dbReference type="InterPro" id="IPR006620">
    <property type="entry name" value="Pro_4_hyd_alph"/>
</dbReference>
<accession>K1X982</accession>
<evidence type="ECO:0000256" key="2">
    <source>
        <dbReference type="ARBA" id="ARBA00022723"/>
    </source>
</evidence>
<evidence type="ECO:0000256" key="1">
    <source>
        <dbReference type="ARBA" id="ARBA00001961"/>
    </source>
</evidence>
<evidence type="ECO:0000259" key="7">
    <source>
        <dbReference type="SMART" id="SM00702"/>
    </source>
</evidence>
<proteinExistence type="predicted"/>
<protein>
    <recommendedName>
        <fullName evidence="7">Prolyl 4-hydroxylase alpha subunit domain-containing protein</fullName>
    </recommendedName>
</protein>
<dbReference type="PANTHER" id="PTHR10869">
    <property type="entry name" value="PROLYL 4-HYDROXYLASE ALPHA SUBUNIT"/>
    <property type="match status" value="1"/>
</dbReference>
<organism evidence="8 9">
    <name type="scientific">Marssonina brunnea f. sp. multigermtubi (strain MB_m1)</name>
    <name type="common">Marssonina leaf spot fungus</name>
    <dbReference type="NCBI Taxonomy" id="1072389"/>
    <lineage>
        <taxon>Eukaryota</taxon>
        <taxon>Fungi</taxon>
        <taxon>Dikarya</taxon>
        <taxon>Ascomycota</taxon>
        <taxon>Pezizomycotina</taxon>
        <taxon>Leotiomycetes</taxon>
        <taxon>Helotiales</taxon>
        <taxon>Drepanopezizaceae</taxon>
        <taxon>Drepanopeziza</taxon>
    </lineage>
</organism>
<dbReference type="GO" id="GO:0005783">
    <property type="term" value="C:endoplasmic reticulum"/>
    <property type="evidence" value="ECO:0007669"/>
    <property type="project" value="TreeGrafter"/>
</dbReference>
<name>K1X982_MARBU</name>
<sequence length="512" mass="56927">MPPKKHSNPKSKIATPAPSPPLLPSWPPLKPLIPSSDLKLHSLLPSQILTIPNFFTSSLCRSYVSFLEKLPLTTTPGKPKKGDALRFNDRFQVLDEGFANRLWLETGLQELVCGRDEDDGEGEEGEEGVMVMSKEQRRELWGGEVVGLNPSIRIYRYTKGQFFDCHYDESNVLTLATKPTPTPVKTTWTMLLYLTSPKTGCIGGETAFYPDEITFGGKKNVVQEPVVVGLETGMCLLHKHGNDCMLHEGREVLEGEKWVIRSDLLKLEKQNAKSVPLEVKGEPRLPHSLVSTPNCFHTFLGIVIHHDNVPSTAFPYKITPNHPPLTRAFILIPSADTVSTGAVPPGETSYLSINHSYSVLSSILFVNSDASACLTAFKSDTWRVLTATGGSLIIHAGITRDETQLAKRMATRVEEETRMMRFLRLTREVDPMKDEETFKVGCDTEEMGVASLKAMTRSQDERGFDARSMIMKQKVEELIISLGTPDPFMRRSVEPRHEAGGLAKLQRGGWGL</sequence>
<reference evidence="8 9" key="1">
    <citation type="journal article" date="2012" name="BMC Genomics">
        <title>Sequencing the genome of Marssonina brunnea reveals fungus-poplar co-evolution.</title>
        <authorList>
            <person name="Zhu S."/>
            <person name="Cao Y.-Z."/>
            <person name="Jiang C."/>
            <person name="Tan B.-Y."/>
            <person name="Wang Z."/>
            <person name="Feng S."/>
            <person name="Zhang L."/>
            <person name="Su X.-H."/>
            <person name="Brejova B."/>
            <person name="Vinar T."/>
            <person name="Xu M."/>
            <person name="Wang M.-X."/>
            <person name="Zhang S.-G."/>
            <person name="Huang M.-R."/>
            <person name="Wu R."/>
            <person name="Zhou Y."/>
        </authorList>
    </citation>
    <scope>NUCLEOTIDE SEQUENCE [LARGE SCALE GENOMIC DNA]</scope>
    <source>
        <strain evidence="8 9">MB_m1</strain>
    </source>
</reference>
<dbReference type="Proteomes" id="UP000006753">
    <property type="component" value="Unassembled WGS sequence"/>
</dbReference>
<dbReference type="KEGG" id="mbe:MBM_00680"/>
<dbReference type="InterPro" id="IPR044862">
    <property type="entry name" value="Pro_4_hyd_alph_FE2OG_OXY"/>
</dbReference>
<dbReference type="GO" id="GO:0031418">
    <property type="term" value="F:L-ascorbic acid binding"/>
    <property type="evidence" value="ECO:0007669"/>
    <property type="project" value="InterPro"/>
</dbReference>
<dbReference type="EMBL" id="JH921428">
    <property type="protein sequence ID" value="EKD21567.1"/>
    <property type="molecule type" value="Genomic_DNA"/>
</dbReference>
<keyword evidence="2" id="KW-0479">Metal-binding</keyword>
<dbReference type="eggNOG" id="ENOG502QR14">
    <property type="taxonomic scope" value="Eukaryota"/>
</dbReference>
<dbReference type="InParanoid" id="K1X982"/>
<dbReference type="GO" id="GO:0004656">
    <property type="term" value="F:procollagen-proline 4-dioxygenase activity"/>
    <property type="evidence" value="ECO:0007669"/>
    <property type="project" value="TreeGrafter"/>
</dbReference>
<keyword evidence="9" id="KW-1185">Reference proteome</keyword>
<keyword evidence="3" id="KW-0223">Dioxygenase</keyword>
<dbReference type="InterPro" id="IPR045054">
    <property type="entry name" value="P4HA-like"/>
</dbReference>